<keyword evidence="4" id="KW-1185">Reference proteome</keyword>
<organism evidence="3 4">
    <name type="scientific">Actinacidiphila cocklensis</name>
    <dbReference type="NCBI Taxonomy" id="887465"/>
    <lineage>
        <taxon>Bacteria</taxon>
        <taxon>Bacillati</taxon>
        <taxon>Actinomycetota</taxon>
        <taxon>Actinomycetes</taxon>
        <taxon>Kitasatosporales</taxon>
        <taxon>Streptomycetaceae</taxon>
        <taxon>Actinacidiphila</taxon>
    </lineage>
</organism>
<dbReference type="PROSITE" id="PS51737">
    <property type="entry name" value="RECOMBINASE_DNA_BIND"/>
    <property type="match status" value="1"/>
</dbReference>
<evidence type="ECO:0000313" key="4">
    <source>
        <dbReference type="Proteomes" id="UP001152519"/>
    </source>
</evidence>
<dbReference type="PANTHER" id="PTHR30461:SF23">
    <property type="entry name" value="DNA RECOMBINASE-RELATED"/>
    <property type="match status" value="1"/>
</dbReference>
<dbReference type="SUPFAM" id="SSF53041">
    <property type="entry name" value="Resolvase-like"/>
    <property type="match status" value="1"/>
</dbReference>
<dbReference type="Gene3D" id="3.90.1750.20">
    <property type="entry name" value="Putative Large Serine Recombinase, Chain B, Domain 2"/>
    <property type="match status" value="1"/>
</dbReference>
<dbReference type="InterPro" id="IPR036162">
    <property type="entry name" value="Resolvase-like_N_sf"/>
</dbReference>
<dbReference type="Pfam" id="PF00239">
    <property type="entry name" value="Resolvase"/>
    <property type="match status" value="1"/>
</dbReference>
<gene>
    <name evidence="3" type="ORF">SCOCK_70265</name>
</gene>
<dbReference type="Pfam" id="PF13408">
    <property type="entry name" value="Zn_ribbon_recom"/>
    <property type="match status" value="1"/>
</dbReference>
<dbReference type="InterPro" id="IPR011109">
    <property type="entry name" value="DNA_bind_recombinase_dom"/>
</dbReference>
<dbReference type="InterPro" id="IPR050639">
    <property type="entry name" value="SSR_resolvase"/>
</dbReference>
<dbReference type="InterPro" id="IPR038109">
    <property type="entry name" value="DNA_bind_recomb_sf"/>
</dbReference>
<feature type="region of interest" description="Disordered" evidence="1">
    <location>
        <begin position="1"/>
        <end position="33"/>
    </location>
</feature>
<dbReference type="AlphaFoldDB" id="A0A9W4EBD3"/>
<dbReference type="SMART" id="SM00857">
    <property type="entry name" value="Resolvase"/>
    <property type="match status" value="1"/>
</dbReference>
<dbReference type="Proteomes" id="UP001152519">
    <property type="component" value="Unassembled WGS sequence"/>
</dbReference>
<dbReference type="CDD" id="cd00338">
    <property type="entry name" value="Ser_Recombinase"/>
    <property type="match status" value="1"/>
</dbReference>
<reference evidence="3" key="1">
    <citation type="submission" date="2021-05" db="EMBL/GenBank/DDBJ databases">
        <authorList>
            <person name="Arsene-Ploetze F."/>
        </authorList>
    </citation>
    <scope>NUCLEOTIDE SEQUENCE</scope>
    <source>
        <strain evidence="3">DSM 42138</strain>
    </source>
</reference>
<dbReference type="PANTHER" id="PTHR30461">
    <property type="entry name" value="DNA-INVERTASE FROM LAMBDOID PROPHAGE"/>
    <property type="match status" value="1"/>
</dbReference>
<feature type="domain" description="Recombinase" evidence="2">
    <location>
        <begin position="198"/>
        <end position="301"/>
    </location>
</feature>
<proteinExistence type="predicted"/>
<sequence length="503" mass="57744">MTTDDATQQDEARLRRAVRASRAGGSQRVRNTRADWSGESAAIYCRISHTNDDDQTGVDRQESICREVAGRLGLTVAEDQVFVDNNRSAWQRKRQRPGWDALLTEARRGRIRHVLTYHPDRLMRQPRDLEELLQIADDHDITLHGQANRRDLADPDDRFFLRIEVAHACRSSDDTSRRLVDSMIDRAKEGRPHTGRRRYGYDKTGTQIVPEEAAIVREVFTRYLDGDSPLRIAQDLYARNVKTAQGRHWSAPRVRELLGNRHVTGIRVFRGEEIGDGEWPPIIDRGMWLEVKARRSYRAATWTADEEQPQRFYLLRGLVTCTGCGKPMGGSTTKYICNHTHRLDVPRCNRAVKAAPVDEFVTEAALYLLEHLDLTEVPSPSSLSAEDQAAIDADRQELDELKDMWQTQELTTREYREMRKTVEARIQGVQQKMIVRPTAEVLDGLTGPDARTSWKDLEDAENYERLNAVLRFLFAAVKIKGATKRGRQFDYGRIDIEQNPIWL</sequence>
<name>A0A9W4EBD3_9ACTN</name>
<dbReference type="Pfam" id="PF07508">
    <property type="entry name" value="Recombinase"/>
    <property type="match status" value="1"/>
</dbReference>
<protein>
    <submittedName>
        <fullName evidence="3">Site-specific DNA recombinase</fullName>
    </submittedName>
</protein>
<dbReference type="GO" id="GO:0003677">
    <property type="term" value="F:DNA binding"/>
    <property type="evidence" value="ECO:0007669"/>
    <property type="project" value="InterPro"/>
</dbReference>
<dbReference type="EMBL" id="CAJSLV010000103">
    <property type="protein sequence ID" value="CAG6398581.1"/>
    <property type="molecule type" value="Genomic_DNA"/>
</dbReference>
<evidence type="ECO:0000313" key="3">
    <source>
        <dbReference type="EMBL" id="CAG6398581.1"/>
    </source>
</evidence>
<accession>A0A9W4EBD3</accession>
<dbReference type="InterPro" id="IPR025827">
    <property type="entry name" value="Zn_ribbon_recom_dom"/>
</dbReference>
<dbReference type="InterPro" id="IPR006119">
    <property type="entry name" value="Resolv_N"/>
</dbReference>
<dbReference type="GO" id="GO:0000150">
    <property type="term" value="F:DNA strand exchange activity"/>
    <property type="evidence" value="ECO:0007669"/>
    <property type="project" value="InterPro"/>
</dbReference>
<evidence type="ECO:0000256" key="1">
    <source>
        <dbReference type="SAM" id="MobiDB-lite"/>
    </source>
</evidence>
<comment type="caution">
    <text evidence="3">The sequence shown here is derived from an EMBL/GenBank/DDBJ whole genome shotgun (WGS) entry which is preliminary data.</text>
</comment>
<dbReference type="Gene3D" id="3.40.50.1390">
    <property type="entry name" value="Resolvase, N-terminal catalytic domain"/>
    <property type="match status" value="1"/>
</dbReference>
<evidence type="ECO:0000259" key="2">
    <source>
        <dbReference type="PROSITE" id="PS51737"/>
    </source>
</evidence>